<organism evidence="1 2">
    <name type="scientific">Azonexus hydrophilus</name>
    <dbReference type="NCBI Taxonomy" id="418702"/>
    <lineage>
        <taxon>Bacteria</taxon>
        <taxon>Pseudomonadati</taxon>
        <taxon>Pseudomonadota</taxon>
        <taxon>Betaproteobacteria</taxon>
        <taxon>Rhodocyclales</taxon>
        <taxon>Azonexaceae</taxon>
        <taxon>Azonexus</taxon>
    </lineage>
</organism>
<dbReference type="Proteomes" id="UP001479520">
    <property type="component" value="Chromosome"/>
</dbReference>
<accession>A0ABZ2XEX9</accession>
<protein>
    <submittedName>
        <fullName evidence="1">Uncharacterized protein</fullName>
    </submittedName>
</protein>
<reference evidence="1 2" key="1">
    <citation type="submission" date="2024-04" db="EMBL/GenBank/DDBJ databases">
        <title>Dissimilatory iodate-reducing microorganisms contribute to the enrichment of iodine in groundwater.</title>
        <authorList>
            <person name="Jiang Z."/>
        </authorList>
    </citation>
    <scope>NUCLEOTIDE SEQUENCE [LARGE SCALE GENOMIC DNA]</scope>
    <source>
        <strain evidence="1 2">NCP973</strain>
    </source>
</reference>
<dbReference type="RefSeq" id="WP_028994599.1">
    <property type="nucleotide sequence ID" value="NZ_CALFBA010000123.1"/>
</dbReference>
<gene>
    <name evidence="1" type="ORF">AADV58_14240</name>
</gene>
<evidence type="ECO:0000313" key="1">
    <source>
        <dbReference type="EMBL" id="WZJ21095.1"/>
    </source>
</evidence>
<keyword evidence="2" id="KW-1185">Reference proteome</keyword>
<name>A0ABZ2XEX9_9RHOO</name>
<sequence length="73" mass="8115">MKQKLDYRHVDRGELADYLAQRDILSAEALDGSHVYRCRDQQSETLVVALPGGDALIVSVPPALPVDRRRRGG</sequence>
<evidence type="ECO:0000313" key="2">
    <source>
        <dbReference type="Proteomes" id="UP001479520"/>
    </source>
</evidence>
<proteinExistence type="predicted"/>
<dbReference type="EMBL" id="CP151406">
    <property type="protein sequence ID" value="WZJ21095.1"/>
    <property type="molecule type" value="Genomic_DNA"/>
</dbReference>